<evidence type="ECO:0000256" key="2">
    <source>
        <dbReference type="ARBA" id="ARBA00022884"/>
    </source>
</evidence>
<dbReference type="PANTHER" id="PTHR48032:SF6">
    <property type="entry name" value="RNA-BINDING (RRM_RBD_RNP MOTIFS) FAMILY PROTEIN"/>
    <property type="match status" value="1"/>
</dbReference>
<reference evidence="5" key="1">
    <citation type="submission" date="2014-03" db="EMBL/GenBank/DDBJ databases">
        <authorList>
            <person name="Aksoy S."/>
            <person name="Warren W."/>
            <person name="Wilson R.K."/>
        </authorList>
    </citation>
    <scope>NUCLEOTIDE SEQUENCE [LARGE SCALE GENOMIC DNA]</scope>
    <source>
        <strain evidence="5">IAEA</strain>
    </source>
</reference>
<dbReference type="Proteomes" id="UP000092445">
    <property type="component" value="Unassembled WGS sequence"/>
</dbReference>
<proteinExistence type="predicted"/>
<dbReference type="VEuPathDB" id="VectorBase:GPAI004058"/>
<feature type="region of interest" description="Disordered" evidence="3">
    <location>
        <begin position="1"/>
        <end position="26"/>
    </location>
</feature>
<evidence type="ECO:0008006" key="6">
    <source>
        <dbReference type="Google" id="ProtNLM"/>
    </source>
</evidence>
<dbReference type="STRING" id="7398.A0A1A9Z4Y7"/>
<evidence type="ECO:0000256" key="3">
    <source>
        <dbReference type="SAM" id="MobiDB-lite"/>
    </source>
</evidence>
<dbReference type="GO" id="GO:0006417">
    <property type="term" value="P:regulation of translation"/>
    <property type="evidence" value="ECO:0007669"/>
    <property type="project" value="TreeGrafter"/>
</dbReference>
<organism evidence="4 5">
    <name type="scientific">Glossina pallidipes</name>
    <name type="common">Tsetse fly</name>
    <dbReference type="NCBI Taxonomy" id="7398"/>
    <lineage>
        <taxon>Eukaryota</taxon>
        <taxon>Metazoa</taxon>
        <taxon>Ecdysozoa</taxon>
        <taxon>Arthropoda</taxon>
        <taxon>Hexapoda</taxon>
        <taxon>Insecta</taxon>
        <taxon>Pterygota</taxon>
        <taxon>Neoptera</taxon>
        <taxon>Endopterygota</taxon>
        <taxon>Diptera</taxon>
        <taxon>Brachycera</taxon>
        <taxon>Muscomorpha</taxon>
        <taxon>Hippoboscoidea</taxon>
        <taxon>Glossinidae</taxon>
        <taxon>Glossina</taxon>
    </lineage>
</organism>
<dbReference type="InterPro" id="IPR035979">
    <property type="entry name" value="RBD_domain_sf"/>
</dbReference>
<dbReference type="GO" id="GO:0003729">
    <property type="term" value="F:mRNA binding"/>
    <property type="evidence" value="ECO:0007669"/>
    <property type="project" value="TreeGrafter"/>
</dbReference>
<evidence type="ECO:0000256" key="1">
    <source>
        <dbReference type="ARBA" id="ARBA00022737"/>
    </source>
</evidence>
<dbReference type="PANTHER" id="PTHR48032">
    <property type="entry name" value="RNA-BINDING PROTEIN MUSASHI HOMOLOG RBP6"/>
    <property type="match status" value="1"/>
</dbReference>
<dbReference type="SUPFAM" id="SSF54928">
    <property type="entry name" value="RNA-binding domain, RBD"/>
    <property type="match status" value="1"/>
</dbReference>
<keyword evidence="1" id="KW-0677">Repeat</keyword>
<name>A0A1A9Z4Y7_GLOPL</name>
<dbReference type="EnsemblMetazoa" id="GPAI004058-RA">
    <property type="protein sequence ID" value="GPAI004058-PA"/>
    <property type="gene ID" value="GPAI004058"/>
</dbReference>
<evidence type="ECO:0000313" key="5">
    <source>
        <dbReference type="Proteomes" id="UP000092445"/>
    </source>
</evidence>
<reference evidence="4" key="2">
    <citation type="submission" date="2020-05" db="UniProtKB">
        <authorList>
            <consortium name="EnsemblMetazoa"/>
        </authorList>
    </citation>
    <scope>IDENTIFICATION</scope>
    <source>
        <strain evidence="4">IAEA</strain>
    </source>
</reference>
<sequence>MVDKAQENRPHVIDGKTVEAKRTLPRPEREVSKNKNFLAKKIFVVGLKDNHDEACLTEYFSEFGKVVSIKIPIKLPENVEDLLL</sequence>
<keyword evidence="2" id="KW-0694">RNA-binding</keyword>
<dbReference type="Gene3D" id="3.30.70.330">
    <property type="match status" value="2"/>
</dbReference>
<evidence type="ECO:0000313" key="4">
    <source>
        <dbReference type="EnsemblMetazoa" id="GPAI004058-PA"/>
    </source>
</evidence>
<dbReference type="InterPro" id="IPR012677">
    <property type="entry name" value="Nucleotide-bd_a/b_plait_sf"/>
</dbReference>
<accession>A0A1A9Z4Y7</accession>
<protein>
    <recommendedName>
        <fullName evidence="6">RRM domain-containing protein</fullName>
    </recommendedName>
</protein>
<keyword evidence="5" id="KW-1185">Reference proteome</keyword>
<dbReference type="AlphaFoldDB" id="A0A1A9Z4Y7"/>